<dbReference type="EMBL" id="LBSV01000016">
    <property type="protein sequence ID" value="KKQ24442.1"/>
    <property type="molecule type" value="Genomic_DNA"/>
</dbReference>
<reference evidence="2 3" key="1">
    <citation type="journal article" date="2015" name="Nature">
        <title>rRNA introns, odd ribosomes, and small enigmatic genomes across a large radiation of phyla.</title>
        <authorList>
            <person name="Brown C.T."/>
            <person name="Hug L.A."/>
            <person name="Thomas B.C."/>
            <person name="Sharon I."/>
            <person name="Castelle C.J."/>
            <person name="Singh A."/>
            <person name="Wilkins M.J."/>
            <person name="Williams K.H."/>
            <person name="Banfield J.F."/>
        </authorList>
    </citation>
    <scope>NUCLEOTIDE SEQUENCE [LARGE SCALE GENOMIC DNA]</scope>
</reference>
<dbReference type="Pfam" id="PF03372">
    <property type="entry name" value="Exo_endo_phos"/>
    <property type="match status" value="1"/>
</dbReference>
<dbReference type="InterPro" id="IPR036691">
    <property type="entry name" value="Endo/exonu/phosph_ase_sf"/>
</dbReference>
<dbReference type="PANTHER" id="PTHR12121">
    <property type="entry name" value="CARBON CATABOLITE REPRESSOR PROTEIN 4"/>
    <property type="match status" value="1"/>
</dbReference>
<proteinExistence type="predicted"/>
<feature type="domain" description="Endonuclease/exonuclease/phosphatase" evidence="1">
    <location>
        <begin position="6"/>
        <end position="252"/>
    </location>
</feature>
<dbReference type="SUPFAM" id="SSF56219">
    <property type="entry name" value="DNase I-like"/>
    <property type="match status" value="1"/>
</dbReference>
<accession>A0A0G0G340</accession>
<dbReference type="Gene3D" id="3.60.10.10">
    <property type="entry name" value="Endonuclease/exonuclease/phosphatase"/>
    <property type="match status" value="1"/>
</dbReference>
<dbReference type="InterPro" id="IPR005135">
    <property type="entry name" value="Endo/exonuclease/phosphatase"/>
</dbReference>
<dbReference type="PANTHER" id="PTHR12121:SF36">
    <property type="entry name" value="ENDONUCLEASE_EXONUCLEASE_PHOSPHATASE DOMAIN-CONTAINING PROTEIN"/>
    <property type="match status" value="1"/>
</dbReference>
<evidence type="ECO:0000313" key="2">
    <source>
        <dbReference type="EMBL" id="KKQ24442.1"/>
    </source>
</evidence>
<comment type="caution">
    <text evidence="2">The sequence shown here is derived from an EMBL/GenBank/DDBJ whole genome shotgun (WGS) entry which is preliminary data.</text>
</comment>
<protein>
    <recommendedName>
        <fullName evidence="1">Endonuclease/exonuclease/phosphatase domain-containing protein</fullName>
    </recommendedName>
</protein>
<gene>
    <name evidence="2" type="ORF">US40_C0016G0004</name>
</gene>
<evidence type="ECO:0000259" key="1">
    <source>
        <dbReference type="Pfam" id="PF03372"/>
    </source>
</evidence>
<evidence type="ECO:0000313" key="3">
    <source>
        <dbReference type="Proteomes" id="UP000034917"/>
    </source>
</evidence>
<dbReference type="InterPro" id="IPR050410">
    <property type="entry name" value="CCR4/nocturin_mRNA_transcr"/>
</dbReference>
<name>A0A0G0G340_9BACT</name>
<organism evidence="2 3">
    <name type="scientific">Candidatus Roizmanbacteria bacterium GW2011_GWC2_37_13</name>
    <dbReference type="NCBI Taxonomy" id="1618486"/>
    <lineage>
        <taxon>Bacteria</taxon>
        <taxon>Candidatus Roizmaniibacteriota</taxon>
    </lineage>
</organism>
<dbReference type="Proteomes" id="UP000034917">
    <property type="component" value="Unassembled WGS sequence"/>
</dbReference>
<dbReference type="AlphaFoldDB" id="A0A0G0G340"/>
<sequence length="261" mass="30448">MNFSLLTYNTLLNSAYLKLDPIINQCQPDILCLQEVETNNTNLKIIESKGYLLADFANTFIKFGKIYGAATFYNPEKFRFIRSNSLKINTSLTEFFFTLVQTIVGVNKPKTVLRCDFIHKSTKKRLTVCNAHLIVIASNALRVNHINKALESLEINRKTSLIMGGDFNYLPYQRRRLEIIMKKYGLVEATKNIRQTVDFSIIGEKEHMTPFQRSFIKFLDKLFLHKMKNDYLFYRGVKLKKTERINLQFSDHYPILSTFSI</sequence>
<dbReference type="GO" id="GO:0000175">
    <property type="term" value="F:3'-5'-RNA exonuclease activity"/>
    <property type="evidence" value="ECO:0007669"/>
    <property type="project" value="TreeGrafter"/>
</dbReference>